<dbReference type="EMBL" id="BART01020940">
    <property type="protein sequence ID" value="GAG94162.1"/>
    <property type="molecule type" value="Genomic_DNA"/>
</dbReference>
<protein>
    <submittedName>
        <fullName evidence="1">Uncharacterized protein</fullName>
    </submittedName>
</protein>
<name>X1CMF4_9ZZZZ</name>
<accession>X1CMF4</accession>
<reference evidence="1" key="1">
    <citation type="journal article" date="2014" name="Front. Microbiol.">
        <title>High frequency of phylogenetically diverse reductive dehalogenase-homologous genes in deep subseafloor sedimentary metagenomes.</title>
        <authorList>
            <person name="Kawai M."/>
            <person name="Futagami T."/>
            <person name="Toyoda A."/>
            <person name="Takaki Y."/>
            <person name="Nishi S."/>
            <person name="Hori S."/>
            <person name="Arai W."/>
            <person name="Tsubouchi T."/>
            <person name="Morono Y."/>
            <person name="Uchiyama I."/>
            <person name="Ito T."/>
            <person name="Fujiyama A."/>
            <person name="Inagaki F."/>
            <person name="Takami H."/>
        </authorList>
    </citation>
    <scope>NUCLEOTIDE SEQUENCE</scope>
    <source>
        <strain evidence="1">Expedition CK06-06</strain>
    </source>
</reference>
<gene>
    <name evidence="1" type="ORF">S01H4_38776</name>
</gene>
<comment type="caution">
    <text evidence="1">The sequence shown here is derived from an EMBL/GenBank/DDBJ whole genome shotgun (WGS) entry which is preliminary data.</text>
</comment>
<sequence>MPVKDTAKGAIPDEGEALTEASRGGMLSAALIFTEADASLAKLSVTVKRTVKLPAVV</sequence>
<organism evidence="1">
    <name type="scientific">marine sediment metagenome</name>
    <dbReference type="NCBI Taxonomy" id="412755"/>
    <lineage>
        <taxon>unclassified sequences</taxon>
        <taxon>metagenomes</taxon>
        <taxon>ecological metagenomes</taxon>
    </lineage>
</organism>
<proteinExistence type="predicted"/>
<dbReference type="AlphaFoldDB" id="X1CMF4"/>
<evidence type="ECO:0000313" key="1">
    <source>
        <dbReference type="EMBL" id="GAG94162.1"/>
    </source>
</evidence>